<evidence type="ECO:0000313" key="3">
    <source>
        <dbReference type="EMBL" id="CAI8035077.1"/>
    </source>
</evidence>
<dbReference type="PROSITE" id="PS50801">
    <property type="entry name" value="STAS"/>
    <property type="match status" value="1"/>
</dbReference>
<protein>
    <submittedName>
        <fullName evidence="3">Anti-sigma factor antagonist BtrV</fullName>
    </submittedName>
</protein>
<dbReference type="InterPro" id="IPR002645">
    <property type="entry name" value="STAS_dom"/>
</dbReference>
<dbReference type="GO" id="GO:0043856">
    <property type="term" value="F:anti-sigma factor antagonist activity"/>
    <property type="evidence" value="ECO:0007669"/>
    <property type="project" value="InterPro"/>
</dbReference>
<dbReference type="Gene3D" id="3.30.750.24">
    <property type="entry name" value="STAS domain"/>
    <property type="match status" value="1"/>
</dbReference>
<gene>
    <name evidence="3" type="ORF">GBAR_LOCUS19694</name>
</gene>
<dbReference type="CDD" id="cd07043">
    <property type="entry name" value="STAS_anti-anti-sigma_factors"/>
    <property type="match status" value="1"/>
</dbReference>
<dbReference type="PANTHER" id="PTHR33495">
    <property type="entry name" value="ANTI-SIGMA FACTOR ANTAGONIST TM_1081-RELATED-RELATED"/>
    <property type="match status" value="1"/>
</dbReference>
<dbReference type="InterPro" id="IPR036513">
    <property type="entry name" value="STAS_dom_sf"/>
</dbReference>
<accession>A0AA35STJ7</accession>
<dbReference type="AlphaFoldDB" id="A0AA35STJ7"/>
<organism evidence="3 4">
    <name type="scientific">Geodia barretti</name>
    <name type="common">Barrett's horny sponge</name>
    <dbReference type="NCBI Taxonomy" id="519541"/>
    <lineage>
        <taxon>Eukaryota</taxon>
        <taxon>Metazoa</taxon>
        <taxon>Porifera</taxon>
        <taxon>Demospongiae</taxon>
        <taxon>Heteroscleromorpha</taxon>
        <taxon>Tetractinellida</taxon>
        <taxon>Astrophorina</taxon>
        <taxon>Geodiidae</taxon>
        <taxon>Geodia</taxon>
    </lineage>
</organism>
<comment type="similarity">
    <text evidence="1">Belongs to the anti-sigma-factor antagonist family.</text>
</comment>
<evidence type="ECO:0000259" key="2">
    <source>
        <dbReference type="PROSITE" id="PS50801"/>
    </source>
</evidence>
<keyword evidence="4" id="KW-1185">Reference proteome</keyword>
<proteinExistence type="inferred from homology"/>
<reference evidence="3" key="1">
    <citation type="submission" date="2023-03" db="EMBL/GenBank/DDBJ databases">
        <authorList>
            <person name="Steffen K."/>
            <person name="Cardenas P."/>
        </authorList>
    </citation>
    <scope>NUCLEOTIDE SEQUENCE</scope>
</reference>
<evidence type="ECO:0000256" key="1">
    <source>
        <dbReference type="ARBA" id="ARBA00009013"/>
    </source>
</evidence>
<name>A0AA35STJ7_GEOBA</name>
<feature type="domain" description="STAS" evidence="2">
    <location>
        <begin position="1"/>
        <end position="112"/>
    </location>
</feature>
<dbReference type="EMBL" id="CASHTH010002769">
    <property type="protein sequence ID" value="CAI8035077.1"/>
    <property type="molecule type" value="Genomic_DNA"/>
</dbReference>
<dbReference type="Proteomes" id="UP001174909">
    <property type="component" value="Unassembled WGS sequence"/>
</dbReference>
<dbReference type="SUPFAM" id="SSF52091">
    <property type="entry name" value="SpoIIaa-like"/>
    <property type="match status" value="1"/>
</dbReference>
<evidence type="ECO:0000313" key="4">
    <source>
        <dbReference type="Proteomes" id="UP001174909"/>
    </source>
</evidence>
<dbReference type="NCBIfam" id="TIGR00377">
    <property type="entry name" value="ant_ant_sig"/>
    <property type="match status" value="1"/>
</dbReference>
<dbReference type="Pfam" id="PF01740">
    <property type="entry name" value="STAS"/>
    <property type="match status" value="1"/>
</dbReference>
<comment type="caution">
    <text evidence="3">The sequence shown here is derived from an EMBL/GenBank/DDBJ whole genome shotgun (WGS) entry which is preliminary data.</text>
</comment>
<sequence length="112" mass="12032">MEVNAERAGATVIAKTEGRVDGTNATEFQDALKNVITPDDKAVILNFEDLSYISSAGLRVILLTAKDMRTANVKFAVCSLSQSVRDVFTISGFDQIIDIHDDQPTALGAVSN</sequence>
<dbReference type="InterPro" id="IPR003658">
    <property type="entry name" value="Anti-sigma_ant"/>
</dbReference>